<keyword evidence="1" id="KW-0812">Transmembrane</keyword>
<evidence type="ECO:0000256" key="1">
    <source>
        <dbReference type="SAM" id="Phobius"/>
    </source>
</evidence>
<keyword evidence="1" id="KW-0472">Membrane</keyword>
<keyword evidence="1" id="KW-1133">Transmembrane helix</keyword>
<evidence type="ECO:0000313" key="2">
    <source>
        <dbReference type="EMBL" id="CAH9100029.1"/>
    </source>
</evidence>
<dbReference type="Proteomes" id="UP001152484">
    <property type="component" value="Unassembled WGS sequence"/>
</dbReference>
<accession>A0A9P0ZDX0</accession>
<name>A0A9P0ZDX0_CUSEU</name>
<protein>
    <submittedName>
        <fullName evidence="2">Uncharacterized protein</fullName>
    </submittedName>
</protein>
<sequence>MRRQQRQVRRRLQESRNARGCGRRRSTKILVGITWLWTIQKTGKGWILVNERQGVALVLLRMQLKSHYFAFFIYFGQIVFVVAFYFSFCQTLALELGDDESILTALGPLHDQRVILLCNVIDSKSDSRAGDRKRPFYLIVLSLNVVKSN</sequence>
<reference evidence="2" key="1">
    <citation type="submission" date="2022-07" db="EMBL/GenBank/DDBJ databases">
        <authorList>
            <person name="Macas J."/>
            <person name="Novak P."/>
            <person name="Neumann P."/>
        </authorList>
    </citation>
    <scope>NUCLEOTIDE SEQUENCE</scope>
</reference>
<dbReference type="AlphaFoldDB" id="A0A9P0ZDX0"/>
<dbReference type="EMBL" id="CAMAPE010000038">
    <property type="protein sequence ID" value="CAH9100029.1"/>
    <property type="molecule type" value="Genomic_DNA"/>
</dbReference>
<keyword evidence="3" id="KW-1185">Reference proteome</keyword>
<organism evidence="2 3">
    <name type="scientific">Cuscuta europaea</name>
    <name type="common">European dodder</name>
    <dbReference type="NCBI Taxonomy" id="41803"/>
    <lineage>
        <taxon>Eukaryota</taxon>
        <taxon>Viridiplantae</taxon>
        <taxon>Streptophyta</taxon>
        <taxon>Embryophyta</taxon>
        <taxon>Tracheophyta</taxon>
        <taxon>Spermatophyta</taxon>
        <taxon>Magnoliopsida</taxon>
        <taxon>eudicotyledons</taxon>
        <taxon>Gunneridae</taxon>
        <taxon>Pentapetalae</taxon>
        <taxon>asterids</taxon>
        <taxon>lamiids</taxon>
        <taxon>Solanales</taxon>
        <taxon>Convolvulaceae</taxon>
        <taxon>Cuscuteae</taxon>
        <taxon>Cuscuta</taxon>
        <taxon>Cuscuta subgen. Cuscuta</taxon>
    </lineage>
</organism>
<feature type="transmembrane region" description="Helical" evidence="1">
    <location>
        <begin position="68"/>
        <end position="88"/>
    </location>
</feature>
<gene>
    <name evidence="2" type="ORF">CEURO_LOCUS14738</name>
</gene>
<evidence type="ECO:0000313" key="3">
    <source>
        <dbReference type="Proteomes" id="UP001152484"/>
    </source>
</evidence>
<comment type="caution">
    <text evidence="2">The sequence shown here is derived from an EMBL/GenBank/DDBJ whole genome shotgun (WGS) entry which is preliminary data.</text>
</comment>
<proteinExistence type="predicted"/>